<sequence>MSSNHTVLYFTQELTRLLKTAQEEWGISVESAKGNRTSPEVKPFPQSLSVHPLGPVNMSQLATEFSKNINMLREILKRFRDSLLSAANCGPQAEQHIRKYIHNLKEKAQITGILTDTQENLNICKGMILDACTDYMDDSHLTMKQVVRIAQDHGTGTLIEKTAEQIGTSRTNLAIVLKLIVLDVEFEDTSQQILKARVNYGSETLQDPNVDNLLTTQLQSRNFKLFRKNFSALHKLDEFCKTYMGNDFFFERMKSLGTDIFSIYERERAIVQDDTSRILTHGHGLPLNNMDKIGPSIAFWAPRYVILETNWELTVIKQILNRGQMNVMHDSLKRFHRLWITMEESHVMNVFLPSNTSYLLAGDDIDENLKQSFDVVPDTTCANIASHITSEPSPPLKFIYPKKSATEGATESAYVHFVAWLEPAVYVSDSVARAIGNLASIKSRGHIVSSMFDSSNMIETVSLEKLLIQDAVPNPTLATLSSSLSLETRWEMQIDELSPLQRYSFASHGQTYARKVDRIPFIHPVDLYEAIKALRQQLTFNTIFQSIFNSTSYRPTSHFAHSEETMFGENISSSINIKVMTQEPPKQMLLTLELPKQPPLSLQIVILAEDGQPYVMTLQGESAEYDRKMTQVLQLCQNVPMLVRWIWKSMLNSDVAADEDMSDANIIETSDVQPFTLEELKELSDDGVPKKDELKEILKRIGARW</sequence>
<evidence type="ECO:0000256" key="4">
    <source>
        <dbReference type="ARBA" id="ARBA00023159"/>
    </source>
</evidence>
<proteinExistence type="inferred from homology"/>
<dbReference type="GO" id="GO:0016592">
    <property type="term" value="C:mediator complex"/>
    <property type="evidence" value="ECO:0007669"/>
    <property type="project" value="InterPro"/>
</dbReference>
<evidence type="ECO:0000256" key="6">
    <source>
        <dbReference type="ARBA" id="ARBA00023242"/>
    </source>
</evidence>
<evidence type="ECO:0000256" key="3">
    <source>
        <dbReference type="ARBA" id="ARBA00023015"/>
    </source>
</evidence>
<keyword evidence="6 7" id="KW-0539">Nucleus</keyword>
<evidence type="ECO:0000259" key="8">
    <source>
        <dbReference type="Pfam" id="PF10744"/>
    </source>
</evidence>
<evidence type="ECO:0000256" key="5">
    <source>
        <dbReference type="ARBA" id="ARBA00023163"/>
    </source>
</evidence>
<protein>
    <recommendedName>
        <fullName evidence="7">Mediator of RNA polymerase II transcription subunit 1</fullName>
    </recommendedName>
    <alternativeName>
        <fullName evidence="7">Mediator complex subunit 1</fullName>
    </alternativeName>
</protein>
<comment type="function">
    <text evidence="7">Component of the Mediator complex, a coactivator involved in the regulated transcription of nearly all RNA polymerase II-dependent genes. Mediator functions as a bridge to convey information from gene-specific regulatory proteins to the basal RNA polymerase II transcription machinery. Mediator is recruited to promoters by direct interactions with regulatory proteins and serves as a scaffold for the assembly of a functional preinitiation complex with RNA polymerase II and the general transcription factors.</text>
</comment>
<accession>A0A9N9DY02</accession>
<dbReference type="EMBL" id="CAJVPS010010276">
    <property type="protein sequence ID" value="CAG8656797.1"/>
    <property type="molecule type" value="Genomic_DNA"/>
</dbReference>
<keyword evidence="10" id="KW-1185">Reference proteome</keyword>
<dbReference type="OrthoDB" id="2281547at2759"/>
<reference evidence="9" key="1">
    <citation type="submission" date="2021-06" db="EMBL/GenBank/DDBJ databases">
        <authorList>
            <person name="Kallberg Y."/>
            <person name="Tangrot J."/>
            <person name="Rosling A."/>
        </authorList>
    </citation>
    <scope>NUCLEOTIDE SEQUENCE</scope>
    <source>
        <strain evidence="9">FL130A</strain>
    </source>
</reference>
<evidence type="ECO:0000256" key="7">
    <source>
        <dbReference type="RuleBase" id="RU364059"/>
    </source>
</evidence>
<keyword evidence="3 7" id="KW-0805">Transcription regulation</keyword>
<gene>
    <name evidence="9" type="ORF">ALEPTO_LOCUS10194</name>
</gene>
<dbReference type="Pfam" id="PF10744">
    <property type="entry name" value="Med1"/>
    <property type="match status" value="1"/>
</dbReference>
<name>A0A9N9DY02_9GLOM</name>
<evidence type="ECO:0000256" key="2">
    <source>
        <dbReference type="ARBA" id="ARBA00006210"/>
    </source>
</evidence>
<comment type="caution">
    <text evidence="9">The sequence shown here is derived from an EMBL/GenBank/DDBJ whole genome shotgun (WGS) entry which is preliminary data.</text>
</comment>
<dbReference type="GO" id="GO:0045944">
    <property type="term" value="P:positive regulation of transcription by RNA polymerase II"/>
    <property type="evidence" value="ECO:0007669"/>
    <property type="project" value="UniProtKB-ARBA"/>
</dbReference>
<keyword evidence="5 7" id="KW-0804">Transcription</keyword>
<dbReference type="Proteomes" id="UP000789508">
    <property type="component" value="Unassembled WGS sequence"/>
</dbReference>
<dbReference type="GO" id="GO:0003712">
    <property type="term" value="F:transcription coregulator activity"/>
    <property type="evidence" value="ECO:0007669"/>
    <property type="project" value="InterPro"/>
</dbReference>
<evidence type="ECO:0000313" key="10">
    <source>
        <dbReference type="Proteomes" id="UP000789508"/>
    </source>
</evidence>
<comment type="similarity">
    <text evidence="2 7">Belongs to the Mediator complex subunit 1 family.</text>
</comment>
<feature type="non-terminal residue" evidence="9">
    <location>
        <position position="705"/>
    </location>
</feature>
<dbReference type="InterPro" id="IPR019680">
    <property type="entry name" value="Mediator_Med1"/>
</dbReference>
<feature type="domain" description="Mediator complex subunit Med1" evidence="8">
    <location>
        <begin position="139"/>
        <end position="549"/>
    </location>
</feature>
<organism evidence="9 10">
    <name type="scientific">Ambispora leptoticha</name>
    <dbReference type="NCBI Taxonomy" id="144679"/>
    <lineage>
        <taxon>Eukaryota</taxon>
        <taxon>Fungi</taxon>
        <taxon>Fungi incertae sedis</taxon>
        <taxon>Mucoromycota</taxon>
        <taxon>Glomeromycotina</taxon>
        <taxon>Glomeromycetes</taxon>
        <taxon>Archaeosporales</taxon>
        <taxon>Ambisporaceae</taxon>
        <taxon>Ambispora</taxon>
    </lineage>
</organism>
<keyword evidence="4 7" id="KW-0010">Activator</keyword>
<dbReference type="AlphaFoldDB" id="A0A9N9DY02"/>
<evidence type="ECO:0000256" key="1">
    <source>
        <dbReference type="ARBA" id="ARBA00004123"/>
    </source>
</evidence>
<comment type="subcellular location">
    <subcellularLocation>
        <location evidence="1 7">Nucleus</location>
    </subcellularLocation>
</comment>
<evidence type="ECO:0000313" key="9">
    <source>
        <dbReference type="EMBL" id="CAG8656797.1"/>
    </source>
</evidence>